<dbReference type="EMBL" id="BKCJ010005400">
    <property type="protein sequence ID" value="GEU66531.1"/>
    <property type="molecule type" value="Genomic_DNA"/>
</dbReference>
<name>A0A6L2LXL5_TANCI</name>
<protein>
    <submittedName>
        <fullName evidence="2">Ribonuclease H-like domain-containing protein</fullName>
    </submittedName>
</protein>
<feature type="region of interest" description="Disordered" evidence="1">
    <location>
        <begin position="367"/>
        <end position="390"/>
    </location>
</feature>
<sequence length="805" mass="91581">MIQPEPEGSTQGYLLVSVEVLRYDKRSKSENMGIVPTEMELILEHTQQGYECTIDEEFFEMITLSMRHKTILASDTLIDFQINFSISIGGTITHWFTLIVLSALRRFDDENMLRLMNLTQMCYSNQTERMTKPCLPYRFIANCFNAGHLKIEVKITNSFKDFNLKFLRSLPSEWKTHTLIWRNKANLEEQSLDDLFNNLKIYKAEVKGSSTSSQKIQNIGFVSSNNTDSTNESVNAAPSIFAASSNAKVFTLLNVDSLSNAMIYSFFASQSNSPQLDNEDLKQIDPDDLEEMDLKWQMAMLRMRAKSKDSDNSVTKNQANDRYKTGEWYHVVPPLSPRTFLPPKPTLVFTDDTNANESVANVINVESSEHKTSKDKSKIHRPDAPITEDCISDSEDETKIEFVPKQKEPSFVKSTAHVKNSRESPVWNSTMRVNHQNSVRMTHPYSKRTVVPTAVLTRSRLMSLNAARPVATAVTQSTVKCTRTVKNVFNKAHSPGNKGTAEKASACWVWKSKFKVLNHVSKLKKFKEIDRGYVAFGGDPKGGKISGKGKIKTGKLDFDDVYFVIELKFNLFSVSQICDKKNSVLFTNIECVILYSDYKLPDENHVLLRAPRENNMYNVDQKNVVPSEGFEKQYEVFGMEFACKQMFQVLVTHHTSNGHQFTMSNWHQELTSPEKTGFVLLEAQQISNDSPLLGVNTPRCDEDSIELKELMVFIVPIYVLRKMELELLLATATVDKVNGDVQLQALIDDKKVVVMEAIIRRDVHLDDADGVKYLPNAEIFKELARMGYEKPPPKLIFYKAFFSAQ</sequence>
<gene>
    <name evidence="2" type="ORF">Tci_038509</name>
</gene>
<proteinExistence type="predicted"/>
<feature type="compositionally biased region" description="Basic and acidic residues" evidence="1">
    <location>
        <begin position="367"/>
        <end position="383"/>
    </location>
</feature>
<reference evidence="2" key="1">
    <citation type="journal article" date="2019" name="Sci. Rep.">
        <title>Draft genome of Tanacetum cinerariifolium, the natural source of mosquito coil.</title>
        <authorList>
            <person name="Yamashiro T."/>
            <person name="Shiraishi A."/>
            <person name="Satake H."/>
            <person name="Nakayama K."/>
        </authorList>
    </citation>
    <scope>NUCLEOTIDE SEQUENCE</scope>
</reference>
<dbReference type="AlphaFoldDB" id="A0A6L2LXL5"/>
<organism evidence="2">
    <name type="scientific">Tanacetum cinerariifolium</name>
    <name type="common">Dalmatian daisy</name>
    <name type="synonym">Chrysanthemum cinerariifolium</name>
    <dbReference type="NCBI Taxonomy" id="118510"/>
    <lineage>
        <taxon>Eukaryota</taxon>
        <taxon>Viridiplantae</taxon>
        <taxon>Streptophyta</taxon>
        <taxon>Embryophyta</taxon>
        <taxon>Tracheophyta</taxon>
        <taxon>Spermatophyta</taxon>
        <taxon>Magnoliopsida</taxon>
        <taxon>eudicotyledons</taxon>
        <taxon>Gunneridae</taxon>
        <taxon>Pentapetalae</taxon>
        <taxon>asterids</taxon>
        <taxon>campanulids</taxon>
        <taxon>Asterales</taxon>
        <taxon>Asteraceae</taxon>
        <taxon>Asteroideae</taxon>
        <taxon>Anthemideae</taxon>
        <taxon>Anthemidinae</taxon>
        <taxon>Tanacetum</taxon>
    </lineage>
</organism>
<accession>A0A6L2LXL5</accession>
<comment type="caution">
    <text evidence="2">The sequence shown here is derived from an EMBL/GenBank/DDBJ whole genome shotgun (WGS) entry which is preliminary data.</text>
</comment>
<evidence type="ECO:0000313" key="2">
    <source>
        <dbReference type="EMBL" id="GEU66531.1"/>
    </source>
</evidence>
<evidence type="ECO:0000256" key="1">
    <source>
        <dbReference type="SAM" id="MobiDB-lite"/>
    </source>
</evidence>